<reference evidence="3" key="1">
    <citation type="journal article" date="2014" name="Front. Microbiol.">
        <title>High frequency of phylogenetically diverse reductive dehalogenase-homologous genes in deep subseafloor sedimentary metagenomes.</title>
        <authorList>
            <person name="Kawai M."/>
            <person name="Futagami T."/>
            <person name="Toyoda A."/>
            <person name="Takaki Y."/>
            <person name="Nishi S."/>
            <person name="Hori S."/>
            <person name="Arai W."/>
            <person name="Tsubouchi T."/>
            <person name="Morono Y."/>
            <person name="Uchiyama I."/>
            <person name="Ito T."/>
            <person name="Fujiyama A."/>
            <person name="Inagaki F."/>
            <person name="Takami H."/>
        </authorList>
    </citation>
    <scope>NUCLEOTIDE SEQUENCE</scope>
    <source>
        <strain evidence="3">Expedition CK06-06</strain>
    </source>
</reference>
<feature type="non-terminal residue" evidence="3">
    <location>
        <position position="1"/>
    </location>
</feature>
<dbReference type="InterPro" id="IPR037053">
    <property type="entry name" value="Phage_tail_collar_dom_sf"/>
</dbReference>
<proteinExistence type="predicted"/>
<evidence type="ECO:0000313" key="3">
    <source>
        <dbReference type="EMBL" id="GAH45437.1"/>
    </source>
</evidence>
<accession>X1FKE5</accession>
<protein>
    <recommendedName>
        <fullName evidence="2">Phage tail collar domain-containing protein</fullName>
    </recommendedName>
</protein>
<sequence>TLTGDIKIRALASDSALFQHLGDAITALTDVDEWEPVGDSVDDIIAACKDTVESWYSDMLIGQITHFVASAPAGWLELDGSTYAQGDYPELFDRLPAGWITGSDFTLPDVEDTFLSGVGSGGSVGATGGANTHVLTEAELPAHTHTYTFPVQGPTIGGAGPPLPAVSATTPGTPTSASGSDNAHENMPAYLALVLAVYAGRV</sequence>
<dbReference type="Gene3D" id="3.90.1340.10">
    <property type="entry name" value="Phage tail collar domain"/>
    <property type="match status" value="1"/>
</dbReference>
<feature type="compositionally biased region" description="Low complexity" evidence="1">
    <location>
        <begin position="167"/>
        <end position="180"/>
    </location>
</feature>
<evidence type="ECO:0000256" key="1">
    <source>
        <dbReference type="SAM" id="MobiDB-lite"/>
    </source>
</evidence>
<evidence type="ECO:0000259" key="2">
    <source>
        <dbReference type="Pfam" id="PF07484"/>
    </source>
</evidence>
<name>X1FKE5_9ZZZZ</name>
<dbReference type="EMBL" id="BARU01008825">
    <property type="protein sequence ID" value="GAH45437.1"/>
    <property type="molecule type" value="Genomic_DNA"/>
</dbReference>
<organism evidence="3">
    <name type="scientific">marine sediment metagenome</name>
    <dbReference type="NCBI Taxonomy" id="412755"/>
    <lineage>
        <taxon>unclassified sequences</taxon>
        <taxon>metagenomes</taxon>
        <taxon>ecological metagenomes</taxon>
    </lineage>
</organism>
<dbReference type="InterPro" id="IPR011083">
    <property type="entry name" value="Phage_tail_collar_dom"/>
</dbReference>
<dbReference type="Pfam" id="PF07484">
    <property type="entry name" value="Collar"/>
    <property type="match status" value="1"/>
</dbReference>
<feature type="region of interest" description="Disordered" evidence="1">
    <location>
        <begin position="158"/>
        <end position="182"/>
    </location>
</feature>
<feature type="domain" description="Phage tail collar" evidence="2">
    <location>
        <begin position="62"/>
        <end position="114"/>
    </location>
</feature>
<gene>
    <name evidence="3" type="ORF">S03H2_17155</name>
</gene>
<dbReference type="SUPFAM" id="SSF88874">
    <property type="entry name" value="Receptor-binding domain of short tail fibre protein gp12"/>
    <property type="match status" value="1"/>
</dbReference>
<comment type="caution">
    <text evidence="3">The sequence shown here is derived from an EMBL/GenBank/DDBJ whole genome shotgun (WGS) entry which is preliminary data.</text>
</comment>
<dbReference type="AlphaFoldDB" id="X1FKE5"/>